<protein>
    <submittedName>
        <fullName evidence="1">Uncharacterized protein</fullName>
    </submittedName>
</protein>
<gene>
    <name evidence="1" type="ORF">PPAR00522_LOCUS1701</name>
</gene>
<name>A0A7S0UQF1_9CHLO</name>
<evidence type="ECO:0000313" key="1">
    <source>
        <dbReference type="EMBL" id="CAD8765316.1"/>
    </source>
</evidence>
<dbReference type="AlphaFoldDB" id="A0A7S0UQF1"/>
<proteinExistence type="predicted"/>
<sequence>MPGEKIDFNVGKDTYRGSLNNTATRLSTYSKNSGDIVIDNSNTFVRLESPISGNLLLTCTGTNNKVKDPISGTPLLREGNAVRPVTPVSKNISRYSKNFYTTKDIDITIQTLRQTTTVNKYTNEKVGTAGTPTGMGKSLTAYKGAQDKLSY</sequence>
<organism evidence="1">
    <name type="scientific">Polytomella parva</name>
    <dbReference type="NCBI Taxonomy" id="51329"/>
    <lineage>
        <taxon>Eukaryota</taxon>
        <taxon>Viridiplantae</taxon>
        <taxon>Chlorophyta</taxon>
        <taxon>core chlorophytes</taxon>
        <taxon>Chlorophyceae</taxon>
        <taxon>CS clade</taxon>
        <taxon>Chlamydomonadales</taxon>
        <taxon>Chlamydomonadaceae</taxon>
        <taxon>Polytomella</taxon>
    </lineage>
</organism>
<accession>A0A7S0UQF1</accession>
<dbReference type="EMBL" id="HBFM01002958">
    <property type="protein sequence ID" value="CAD8765316.1"/>
    <property type="molecule type" value="Transcribed_RNA"/>
</dbReference>
<reference evidence="1" key="1">
    <citation type="submission" date="2021-01" db="EMBL/GenBank/DDBJ databases">
        <authorList>
            <person name="Corre E."/>
            <person name="Pelletier E."/>
            <person name="Niang G."/>
            <person name="Scheremetjew M."/>
            <person name="Finn R."/>
            <person name="Kale V."/>
            <person name="Holt S."/>
            <person name="Cochrane G."/>
            <person name="Meng A."/>
            <person name="Brown T."/>
            <person name="Cohen L."/>
        </authorList>
    </citation>
    <scope>NUCLEOTIDE SEQUENCE</scope>
    <source>
        <strain evidence="1">SAG 63-3</strain>
    </source>
</reference>